<dbReference type="Gene3D" id="3.60.21.10">
    <property type="match status" value="1"/>
</dbReference>
<feature type="domain" description="Capsule synthesis protein CapA" evidence="3">
    <location>
        <begin position="102"/>
        <end position="343"/>
    </location>
</feature>
<reference evidence="4 5" key="1">
    <citation type="submission" date="2020-01" db="EMBL/GenBank/DDBJ databases">
        <title>Genome analysis of Anaerocolumna sp. CBA3638.</title>
        <authorList>
            <person name="Kim J."/>
            <person name="Roh S.W."/>
        </authorList>
    </citation>
    <scope>NUCLEOTIDE SEQUENCE [LARGE SCALE GENOMIC DNA]</scope>
    <source>
        <strain evidence="4 5">CBA3638</strain>
    </source>
</reference>
<dbReference type="PANTHER" id="PTHR33393">
    <property type="entry name" value="POLYGLUTAMINE SYNTHESIS ACCESSORY PROTEIN RV0574C-RELATED"/>
    <property type="match status" value="1"/>
</dbReference>
<dbReference type="Pfam" id="PF09587">
    <property type="entry name" value="PGA_cap"/>
    <property type="match status" value="1"/>
</dbReference>
<dbReference type="Proteomes" id="UP000464314">
    <property type="component" value="Chromosome"/>
</dbReference>
<gene>
    <name evidence="4" type="ORF">Ana3638_16075</name>
</gene>
<organism evidence="4 5">
    <name type="scientific">Anaerocolumna sedimenticola</name>
    <dbReference type="NCBI Taxonomy" id="2696063"/>
    <lineage>
        <taxon>Bacteria</taxon>
        <taxon>Bacillati</taxon>
        <taxon>Bacillota</taxon>
        <taxon>Clostridia</taxon>
        <taxon>Lachnospirales</taxon>
        <taxon>Lachnospiraceae</taxon>
        <taxon>Anaerocolumna</taxon>
    </lineage>
</organism>
<sequence>MSKKKMYRLLAFILFTFGLLAVVITIEFSRYSNRTEEQSNNGLQSTNETVNTADKENFNETTDSVDTSTEDENLDSAVSPVPVENTVENERKDTKKPWKDINLLFSGDIYLSDYVLNQYKQNGIDGILSKDLLDEFQVADIAMVNQEFAFTNRGIKAENKQYTFRVDPQNVQIFKDMQIDIVTLANNHTMDFGIEGLTDSFETLKSAGIKYAGAGNDLSEARNINYFNVNGKKIAYLAASRVIPEPGWNAYKTKAGMLTTYDPAFLLEDIKTAKSQSDFVVVYVHWGLEKHELPEEYQRNLAKQYIDAGADLVLGSHPHVLQGIEYYNGKPIVYSLGNFIFYNSINQTALLKVSLNEKNEAKIQLLPGKAENSRTIGFGNDSDKAEFYNYMTNISFGIHFDEEGNIIPQSEY</sequence>
<name>A0A6P1TM58_9FIRM</name>
<dbReference type="AlphaFoldDB" id="A0A6P1TM58"/>
<feature type="compositionally biased region" description="Polar residues" evidence="2">
    <location>
        <begin position="38"/>
        <end position="52"/>
    </location>
</feature>
<protein>
    <submittedName>
        <fullName evidence="4">CapA family protein</fullName>
    </submittedName>
</protein>
<dbReference type="EMBL" id="CP048000">
    <property type="protein sequence ID" value="QHQ62114.1"/>
    <property type="molecule type" value="Genomic_DNA"/>
</dbReference>
<accession>A0A6P1TM58</accession>
<evidence type="ECO:0000256" key="1">
    <source>
        <dbReference type="ARBA" id="ARBA00005662"/>
    </source>
</evidence>
<evidence type="ECO:0000313" key="4">
    <source>
        <dbReference type="EMBL" id="QHQ62114.1"/>
    </source>
</evidence>
<dbReference type="PANTHER" id="PTHR33393:SF13">
    <property type="entry name" value="PGA BIOSYNTHESIS PROTEIN CAPA"/>
    <property type="match status" value="1"/>
</dbReference>
<dbReference type="CDD" id="cd07381">
    <property type="entry name" value="MPP_CapA"/>
    <property type="match status" value="1"/>
</dbReference>
<feature type="region of interest" description="Disordered" evidence="2">
    <location>
        <begin position="35"/>
        <end position="92"/>
    </location>
</feature>
<evidence type="ECO:0000259" key="3">
    <source>
        <dbReference type="SMART" id="SM00854"/>
    </source>
</evidence>
<comment type="similarity">
    <text evidence="1">Belongs to the CapA family.</text>
</comment>
<proteinExistence type="inferred from homology"/>
<dbReference type="InterPro" id="IPR052169">
    <property type="entry name" value="CW_Biosynth-Accessory"/>
</dbReference>
<dbReference type="RefSeq" id="WP_161838939.1">
    <property type="nucleotide sequence ID" value="NZ_CP048000.1"/>
</dbReference>
<evidence type="ECO:0000256" key="2">
    <source>
        <dbReference type="SAM" id="MobiDB-lite"/>
    </source>
</evidence>
<dbReference type="SUPFAM" id="SSF56300">
    <property type="entry name" value="Metallo-dependent phosphatases"/>
    <property type="match status" value="1"/>
</dbReference>
<evidence type="ECO:0000313" key="5">
    <source>
        <dbReference type="Proteomes" id="UP000464314"/>
    </source>
</evidence>
<dbReference type="SMART" id="SM00854">
    <property type="entry name" value="PGA_cap"/>
    <property type="match status" value="1"/>
</dbReference>
<dbReference type="InterPro" id="IPR029052">
    <property type="entry name" value="Metallo-depent_PP-like"/>
</dbReference>
<keyword evidence="5" id="KW-1185">Reference proteome</keyword>
<dbReference type="KEGG" id="anr:Ana3638_16075"/>
<dbReference type="InterPro" id="IPR019079">
    <property type="entry name" value="Capsule_synth_CapA"/>
</dbReference>